<geneLocation type="plasmid" evidence="3 4">
    <name>unnamed1</name>
</geneLocation>
<protein>
    <recommendedName>
        <fullName evidence="5">Lipoprotein</fullName>
    </recommendedName>
</protein>
<dbReference type="EMBL" id="CP108058">
    <property type="protein sequence ID" value="WUO51154.1"/>
    <property type="molecule type" value="Genomic_DNA"/>
</dbReference>
<keyword evidence="4" id="KW-1185">Reference proteome</keyword>
<keyword evidence="3" id="KW-0614">Plasmid</keyword>
<evidence type="ECO:0000313" key="4">
    <source>
        <dbReference type="Proteomes" id="UP001432075"/>
    </source>
</evidence>
<evidence type="ECO:0000256" key="2">
    <source>
        <dbReference type="SAM" id="SignalP"/>
    </source>
</evidence>
<evidence type="ECO:0008006" key="5">
    <source>
        <dbReference type="Google" id="ProtNLM"/>
    </source>
</evidence>
<feature type="signal peptide" evidence="2">
    <location>
        <begin position="1"/>
        <end position="24"/>
    </location>
</feature>
<dbReference type="PROSITE" id="PS51257">
    <property type="entry name" value="PROKAR_LIPOPROTEIN"/>
    <property type="match status" value="1"/>
</dbReference>
<feature type="compositionally biased region" description="Polar residues" evidence="1">
    <location>
        <begin position="44"/>
        <end position="60"/>
    </location>
</feature>
<proteinExistence type="predicted"/>
<organism evidence="3 4">
    <name type="scientific">Streptomyces goshikiensis</name>
    <dbReference type="NCBI Taxonomy" id="1942"/>
    <lineage>
        <taxon>Bacteria</taxon>
        <taxon>Bacillati</taxon>
        <taxon>Actinomycetota</taxon>
        <taxon>Actinomycetes</taxon>
        <taxon>Kitasatosporales</taxon>
        <taxon>Streptomycetaceae</taxon>
        <taxon>Streptomyces</taxon>
    </lineage>
</organism>
<keyword evidence="2" id="KW-0732">Signal</keyword>
<gene>
    <name evidence="3" type="ORF">OHU17_35325</name>
</gene>
<name>A0ABZ1RXB9_9ACTN</name>
<feature type="region of interest" description="Disordered" evidence="1">
    <location>
        <begin position="31"/>
        <end position="79"/>
    </location>
</feature>
<dbReference type="Proteomes" id="UP001432075">
    <property type="component" value="Plasmid unnamed1"/>
</dbReference>
<evidence type="ECO:0000313" key="3">
    <source>
        <dbReference type="EMBL" id="WUO51154.1"/>
    </source>
</evidence>
<evidence type="ECO:0000256" key="1">
    <source>
        <dbReference type="SAM" id="MobiDB-lite"/>
    </source>
</evidence>
<sequence>MHRRSQALYGVLVTVLALSLTACGGDEGGAKSGIAEERAGDAKSSPQTTSETPSAASSVKPQWGPALAMGQPAPRLYEPANTMGGKFEVTATKIVKGTPAQAKSLHWDKRMPGEPTGDTPYFVYFTYTLKEGKPQVANVDLGAHAAALDMNGAKVAERPTVHTGYVDGGCPVPPIYLRWDIGDSRTLCTVFAGDQSNPPARLAWSTDVTTDEDYMKGASWEWTAR</sequence>
<reference evidence="3" key="1">
    <citation type="submission" date="2022-10" db="EMBL/GenBank/DDBJ databases">
        <title>The complete genomes of actinobacterial strains from the NBC collection.</title>
        <authorList>
            <person name="Joergensen T.S."/>
            <person name="Alvarez Arevalo M."/>
            <person name="Sterndorff E.B."/>
            <person name="Faurdal D."/>
            <person name="Vuksanovic O."/>
            <person name="Mourched A.-S."/>
            <person name="Charusanti P."/>
            <person name="Shaw S."/>
            <person name="Blin K."/>
            <person name="Weber T."/>
        </authorList>
    </citation>
    <scope>NUCLEOTIDE SEQUENCE</scope>
    <source>
        <strain evidence="3">NBC_00283</strain>
        <plasmid evidence="3">unnamed1</plasmid>
    </source>
</reference>
<dbReference type="RefSeq" id="WP_328777601.1">
    <property type="nucleotide sequence ID" value="NZ_CP108058.1"/>
</dbReference>
<feature type="chain" id="PRO_5046409719" description="Lipoprotein" evidence="2">
    <location>
        <begin position="25"/>
        <end position="225"/>
    </location>
</feature>
<accession>A0ABZ1RXB9</accession>